<dbReference type="Proteomes" id="UP001642405">
    <property type="component" value="Unassembled WGS sequence"/>
</dbReference>
<dbReference type="InterPro" id="IPR000719">
    <property type="entry name" value="Prot_kinase_dom"/>
</dbReference>
<evidence type="ECO:0000259" key="2">
    <source>
        <dbReference type="PROSITE" id="PS50011"/>
    </source>
</evidence>
<dbReference type="Gene3D" id="1.10.510.10">
    <property type="entry name" value="Transferase(Phosphotransferase) domain 1"/>
    <property type="match status" value="1"/>
</dbReference>
<dbReference type="PROSITE" id="PS50011">
    <property type="entry name" value="PROTEIN_KINASE_DOM"/>
    <property type="match status" value="1"/>
</dbReference>
<feature type="region of interest" description="Disordered" evidence="1">
    <location>
        <begin position="1"/>
        <end position="30"/>
    </location>
</feature>
<accession>A0ABP0B5Z8</accession>
<evidence type="ECO:0000313" key="3">
    <source>
        <dbReference type="EMBL" id="CAK7214961.1"/>
    </source>
</evidence>
<evidence type="ECO:0000256" key="1">
    <source>
        <dbReference type="SAM" id="MobiDB-lite"/>
    </source>
</evidence>
<feature type="domain" description="Protein kinase" evidence="2">
    <location>
        <begin position="125"/>
        <end position="335"/>
    </location>
</feature>
<keyword evidence="4" id="KW-1185">Reference proteome</keyword>
<dbReference type="InterPro" id="IPR008271">
    <property type="entry name" value="Ser/Thr_kinase_AS"/>
</dbReference>
<dbReference type="PROSITE" id="PS00108">
    <property type="entry name" value="PROTEIN_KINASE_ST"/>
    <property type="match status" value="1"/>
</dbReference>
<dbReference type="PANTHER" id="PTHR48011:SF4">
    <property type="entry name" value="MITOGEN-ACTIVATED PROTEIN KINASE KINASE KINASE 19"/>
    <property type="match status" value="1"/>
</dbReference>
<organism evidence="3 4">
    <name type="scientific">Sporothrix curviconia</name>
    <dbReference type="NCBI Taxonomy" id="1260050"/>
    <lineage>
        <taxon>Eukaryota</taxon>
        <taxon>Fungi</taxon>
        <taxon>Dikarya</taxon>
        <taxon>Ascomycota</taxon>
        <taxon>Pezizomycotina</taxon>
        <taxon>Sordariomycetes</taxon>
        <taxon>Sordariomycetidae</taxon>
        <taxon>Ophiostomatales</taxon>
        <taxon>Ophiostomataceae</taxon>
        <taxon>Sporothrix</taxon>
    </lineage>
</organism>
<dbReference type="PANTHER" id="PTHR48011">
    <property type="entry name" value="CCR4-NOT TRANSCRIPTIONAL COMPLEX SUBUNIT CAF120-RELATED"/>
    <property type="match status" value="1"/>
</dbReference>
<dbReference type="EMBL" id="CAWUHB010000009">
    <property type="protein sequence ID" value="CAK7214961.1"/>
    <property type="molecule type" value="Genomic_DNA"/>
</dbReference>
<protein>
    <recommendedName>
        <fullName evidence="2">Protein kinase domain-containing protein</fullName>
    </recommendedName>
</protein>
<comment type="caution">
    <text evidence="3">The sequence shown here is derived from an EMBL/GenBank/DDBJ whole genome shotgun (WGS) entry which is preliminary data.</text>
</comment>
<dbReference type="SMART" id="SM00220">
    <property type="entry name" value="S_TKc"/>
    <property type="match status" value="1"/>
</dbReference>
<dbReference type="Pfam" id="PF00069">
    <property type="entry name" value="Pkinase"/>
    <property type="match status" value="1"/>
</dbReference>
<dbReference type="SUPFAM" id="SSF56112">
    <property type="entry name" value="Protein kinase-like (PK-like)"/>
    <property type="match status" value="1"/>
</dbReference>
<dbReference type="InterPro" id="IPR052751">
    <property type="entry name" value="Plant_MAPKKK"/>
</dbReference>
<evidence type="ECO:0000313" key="4">
    <source>
        <dbReference type="Proteomes" id="UP001642405"/>
    </source>
</evidence>
<name>A0ABP0B5Z8_9PEZI</name>
<proteinExistence type="predicted"/>
<sequence>MPPPEKATNNKVTIDKSTDKPTEVSDTPTNVPMTFSDYMVSLPEDEQQWDTYHFRALVKALKAARDPQQVFFNHRHGVCQQGVLKGKHLYYYTLNGVLYVASDEGPPWKVPMIPADPATVGLSYDDLGDMNDLGGFKLTVALDHEYLYNDTVYIKDFLVPLMPLTKSWANEVRVYERLARHHPHPNIVRYFGCRVNSHKRITGIVLERGGRCLADYDADAPAFRDLDVDMLLDRLEATVRFLHTVGLAHNDIKPANVLVHENGHPLLIDFESCAPPGASLSRQGTLGWVEPEHVNMVSRVENDLYALKMMRERIHDKTQVAKWFPSCRVMKFIND</sequence>
<dbReference type="InterPro" id="IPR011009">
    <property type="entry name" value="Kinase-like_dom_sf"/>
</dbReference>
<reference evidence="3 4" key="1">
    <citation type="submission" date="2024-01" db="EMBL/GenBank/DDBJ databases">
        <authorList>
            <person name="Allen C."/>
            <person name="Tagirdzhanova G."/>
        </authorList>
    </citation>
    <scope>NUCLEOTIDE SEQUENCE [LARGE SCALE GENOMIC DNA]</scope>
</reference>
<feature type="compositionally biased region" description="Basic and acidic residues" evidence="1">
    <location>
        <begin position="13"/>
        <end position="23"/>
    </location>
</feature>
<gene>
    <name evidence="3" type="ORF">SCUCBS95973_002314</name>
</gene>